<dbReference type="SMART" id="SM00198">
    <property type="entry name" value="SCP"/>
    <property type="match status" value="1"/>
</dbReference>
<dbReference type="Proteomes" id="UP000596661">
    <property type="component" value="Chromosome 9"/>
</dbReference>
<dbReference type="PANTHER" id="PTHR10334">
    <property type="entry name" value="CYSTEINE-RICH SECRETORY PROTEIN-RELATED"/>
    <property type="match status" value="1"/>
</dbReference>
<organism evidence="2 3">
    <name type="scientific">Cannabis sativa</name>
    <name type="common">Hemp</name>
    <name type="synonym">Marijuana</name>
    <dbReference type="NCBI Taxonomy" id="3483"/>
    <lineage>
        <taxon>Eukaryota</taxon>
        <taxon>Viridiplantae</taxon>
        <taxon>Streptophyta</taxon>
        <taxon>Embryophyta</taxon>
        <taxon>Tracheophyta</taxon>
        <taxon>Spermatophyta</taxon>
        <taxon>Magnoliopsida</taxon>
        <taxon>eudicotyledons</taxon>
        <taxon>Gunneridae</taxon>
        <taxon>Pentapetalae</taxon>
        <taxon>rosids</taxon>
        <taxon>fabids</taxon>
        <taxon>Rosales</taxon>
        <taxon>Cannabaceae</taxon>
        <taxon>Cannabis</taxon>
    </lineage>
</organism>
<dbReference type="Gramene" id="evm.model.09.994">
    <property type="protein sequence ID" value="cds.evm.model.09.994"/>
    <property type="gene ID" value="evm.TU.09.994"/>
</dbReference>
<dbReference type="InterPro" id="IPR014044">
    <property type="entry name" value="CAP_dom"/>
</dbReference>
<dbReference type="SUPFAM" id="SSF55797">
    <property type="entry name" value="PR-1-like"/>
    <property type="match status" value="1"/>
</dbReference>
<reference evidence="2" key="2">
    <citation type="submission" date="2021-03" db="UniProtKB">
        <authorList>
            <consortium name="EnsemblPlants"/>
        </authorList>
    </citation>
    <scope>IDENTIFICATION</scope>
</reference>
<protein>
    <recommendedName>
        <fullName evidence="1">SCP domain-containing protein</fullName>
    </recommendedName>
</protein>
<dbReference type="Pfam" id="PF00188">
    <property type="entry name" value="CAP"/>
    <property type="match status" value="1"/>
</dbReference>
<proteinExistence type="predicted"/>
<dbReference type="EMBL" id="UZAU01000744">
    <property type="status" value="NOT_ANNOTATED_CDS"/>
    <property type="molecule type" value="Genomic_DNA"/>
</dbReference>
<reference evidence="2" key="1">
    <citation type="submission" date="2018-11" db="EMBL/GenBank/DDBJ databases">
        <authorList>
            <person name="Grassa J C."/>
        </authorList>
    </citation>
    <scope>NUCLEOTIDE SEQUENCE [LARGE SCALE GENOMIC DNA]</scope>
</reference>
<dbReference type="EnsemblPlants" id="evm.model.09.994">
    <property type="protein sequence ID" value="cds.evm.model.09.994"/>
    <property type="gene ID" value="evm.TU.09.994"/>
</dbReference>
<dbReference type="InterPro" id="IPR001283">
    <property type="entry name" value="CRISP-related"/>
</dbReference>
<name>A0A803QI11_CANSA</name>
<evidence type="ECO:0000313" key="3">
    <source>
        <dbReference type="Proteomes" id="UP000596661"/>
    </source>
</evidence>
<sequence>MIKKTFLSSLGLTIFLPFSLLFSLTFSLSTHNIESISHQLTTTSYTYTTIDQFLTPHNILRSKLGLPPLRWSKTLANYAYWWANQRRGDCSLVHSGGDYGENLFWGSGKNWSPGDAVADWGDERRYYDYHSNSCIDNQECLHYTQMVWRHTTKDVTMDDVNLPLQCTPSRALRETRKRSNLVVIQSRKLNIRRNLSMKTPLMKTRWMTENKTLMKAKVRLKMIITKTYYYEQDLEVYRMVEELAITQQKANQNEVNQPLWKNKATHTPGLGCPSDLRAKVDRNGRPSALVLRGHSGIEVKEMSRGYKCPRYHLAWHTSDKNPEKSGRFYPIAGLRKVHSKRKSHCWANAH</sequence>
<keyword evidence="3" id="KW-1185">Reference proteome</keyword>
<dbReference type="FunFam" id="3.40.33.10:FF:000004">
    <property type="entry name" value="CAP, cysteine-rich secretory protein, antigen 5"/>
    <property type="match status" value="1"/>
</dbReference>
<dbReference type="Gene3D" id="3.40.33.10">
    <property type="entry name" value="CAP"/>
    <property type="match status" value="1"/>
</dbReference>
<evidence type="ECO:0000313" key="2">
    <source>
        <dbReference type="EnsemblPlants" id="cds.evm.model.09.994"/>
    </source>
</evidence>
<dbReference type="PRINTS" id="PR00837">
    <property type="entry name" value="V5TPXLIKE"/>
</dbReference>
<dbReference type="CDD" id="cd05381">
    <property type="entry name" value="CAP_PR-1"/>
    <property type="match status" value="1"/>
</dbReference>
<evidence type="ECO:0000259" key="1">
    <source>
        <dbReference type="SMART" id="SM00198"/>
    </source>
</evidence>
<feature type="domain" description="SCP" evidence="1">
    <location>
        <begin position="48"/>
        <end position="193"/>
    </location>
</feature>
<accession>A0A803QI11</accession>
<dbReference type="AlphaFoldDB" id="A0A803QI11"/>
<dbReference type="InterPro" id="IPR035940">
    <property type="entry name" value="CAP_sf"/>
</dbReference>